<evidence type="ECO:0000313" key="2">
    <source>
        <dbReference type="EMBL" id="MBE7325111.1"/>
    </source>
</evidence>
<feature type="region of interest" description="Disordered" evidence="1">
    <location>
        <begin position="23"/>
        <end position="59"/>
    </location>
</feature>
<dbReference type="EMBL" id="JADCSA010000009">
    <property type="protein sequence ID" value="MBE7325111.1"/>
    <property type="molecule type" value="Genomic_DNA"/>
</dbReference>
<accession>A0ABR9RUA4</accession>
<keyword evidence="3" id="KW-1185">Reference proteome</keyword>
<proteinExistence type="predicted"/>
<name>A0ABR9RUA4_9ACTN</name>
<evidence type="ECO:0000313" key="3">
    <source>
        <dbReference type="Proteomes" id="UP000756387"/>
    </source>
</evidence>
<dbReference type="RefSeq" id="WP_193638441.1">
    <property type="nucleotide sequence ID" value="NZ_JADCSA010000009.1"/>
</dbReference>
<protein>
    <submittedName>
        <fullName evidence="2">Uncharacterized protein</fullName>
    </submittedName>
</protein>
<sequence length="82" mass="8785">MTRRRSRPIGTAGQARRMEVVTRPRRGPGVGDSDPRVVARETGHHEGRATAAGGRPTPPDAAAEEVAATYRLCVRSSRHVGT</sequence>
<organism evidence="2 3">
    <name type="scientific">Nocardioides malaquae</name>
    <dbReference type="NCBI Taxonomy" id="2773426"/>
    <lineage>
        <taxon>Bacteria</taxon>
        <taxon>Bacillati</taxon>
        <taxon>Actinomycetota</taxon>
        <taxon>Actinomycetes</taxon>
        <taxon>Propionibacteriales</taxon>
        <taxon>Nocardioidaceae</taxon>
        <taxon>Nocardioides</taxon>
    </lineage>
</organism>
<reference evidence="2 3" key="1">
    <citation type="submission" date="2020-10" db="EMBL/GenBank/DDBJ databases">
        <title>Nocardioides sp. isolated from sludge.</title>
        <authorList>
            <person name="Zhang X."/>
        </authorList>
    </citation>
    <scope>NUCLEOTIDE SEQUENCE [LARGE SCALE GENOMIC DNA]</scope>
    <source>
        <strain evidence="2 3">Y6</strain>
    </source>
</reference>
<gene>
    <name evidence="2" type="ORF">IEQ44_10625</name>
</gene>
<dbReference type="Proteomes" id="UP000756387">
    <property type="component" value="Unassembled WGS sequence"/>
</dbReference>
<comment type="caution">
    <text evidence="2">The sequence shown here is derived from an EMBL/GenBank/DDBJ whole genome shotgun (WGS) entry which is preliminary data.</text>
</comment>
<feature type="compositionally biased region" description="Basic and acidic residues" evidence="1">
    <location>
        <begin position="33"/>
        <end position="48"/>
    </location>
</feature>
<evidence type="ECO:0000256" key="1">
    <source>
        <dbReference type="SAM" id="MobiDB-lite"/>
    </source>
</evidence>